<keyword evidence="2" id="KW-1185">Reference proteome</keyword>
<dbReference type="AlphaFoldDB" id="A0A5B7FL64"/>
<proteinExistence type="predicted"/>
<reference evidence="1 2" key="1">
    <citation type="submission" date="2019-05" db="EMBL/GenBank/DDBJ databases">
        <title>Another draft genome of Portunus trituberculatus and its Hox gene families provides insights of decapod evolution.</title>
        <authorList>
            <person name="Jeong J.-H."/>
            <person name="Song I."/>
            <person name="Kim S."/>
            <person name="Choi T."/>
            <person name="Kim D."/>
            <person name="Ryu S."/>
            <person name="Kim W."/>
        </authorList>
    </citation>
    <scope>NUCLEOTIDE SEQUENCE [LARGE SCALE GENOMIC DNA]</scope>
    <source>
        <tissue evidence="1">Muscle</tissue>
    </source>
</reference>
<name>A0A5B7FL64_PORTR</name>
<accession>A0A5B7FL64</accession>
<evidence type="ECO:0000313" key="1">
    <source>
        <dbReference type="EMBL" id="MPC45164.1"/>
    </source>
</evidence>
<protein>
    <submittedName>
        <fullName evidence="1">Uncharacterized protein</fullName>
    </submittedName>
</protein>
<dbReference type="EMBL" id="VSRR010006604">
    <property type="protein sequence ID" value="MPC45164.1"/>
    <property type="molecule type" value="Genomic_DNA"/>
</dbReference>
<evidence type="ECO:0000313" key="2">
    <source>
        <dbReference type="Proteomes" id="UP000324222"/>
    </source>
</evidence>
<dbReference type="Proteomes" id="UP000324222">
    <property type="component" value="Unassembled WGS sequence"/>
</dbReference>
<gene>
    <name evidence="1" type="ORF">E2C01_038852</name>
</gene>
<comment type="caution">
    <text evidence="1">The sequence shown here is derived from an EMBL/GenBank/DDBJ whole genome shotgun (WGS) entry which is preliminary data.</text>
</comment>
<sequence>MASPNPASDSSFERHLSSTKPHLFLTQKQLSVPSYFLYPHFRSKTGCCVYVRNDLTCSHAHALESSEFCTIWLRFNGVFRTIGCHRVPEWMFGGHVFRSGERCGAGGGQCTTGDEVKGRERQDSLGLGVWSKCSVLQYILITYGLFGLASTLWNCGSRTNH</sequence>
<organism evidence="1 2">
    <name type="scientific">Portunus trituberculatus</name>
    <name type="common">Swimming crab</name>
    <name type="synonym">Neptunus trituberculatus</name>
    <dbReference type="NCBI Taxonomy" id="210409"/>
    <lineage>
        <taxon>Eukaryota</taxon>
        <taxon>Metazoa</taxon>
        <taxon>Ecdysozoa</taxon>
        <taxon>Arthropoda</taxon>
        <taxon>Crustacea</taxon>
        <taxon>Multicrustacea</taxon>
        <taxon>Malacostraca</taxon>
        <taxon>Eumalacostraca</taxon>
        <taxon>Eucarida</taxon>
        <taxon>Decapoda</taxon>
        <taxon>Pleocyemata</taxon>
        <taxon>Brachyura</taxon>
        <taxon>Eubrachyura</taxon>
        <taxon>Portunoidea</taxon>
        <taxon>Portunidae</taxon>
        <taxon>Portuninae</taxon>
        <taxon>Portunus</taxon>
    </lineage>
</organism>